<dbReference type="EMBL" id="JAHHUM010001209">
    <property type="protein sequence ID" value="KAK5613497.1"/>
    <property type="molecule type" value="Genomic_DNA"/>
</dbReference>
<sequence length="123" mass="13920">STGALENLQNYSQLHQRITTGHQSDLRGQQHCSLEDRERNTHTHTHTHTSSSRNFKTQHTASAFTIISDVLAQQQHILFTYSATFPNMTDVLGMIPSMCVLLLFVTVNKRTVETHCSAFMNAF</sequence>
<proteinExistence type="predicted"/>
<protein>
    <submittedName>
        <fullName evidence="2">Uncharacterized protein</fullName>
    </submittedName>
</protein>
<feature type="compositionally biased region" description="Polar residues" evidence="1">
    <location>
        <begin position="22"/>
        <end position="32"/>
    </location>
</feature>
<comment type="caution">
    <text evidence="2">The sequence shown here is derived from an EMBL/GenBank/DDBJ whole genome shotgun (WGS) entry which is preliminary data.</text>
</comment>
<gene>
    <name evidence="2" type="ORF">CRENBAI_020920</name>
</gene>
<dbReference type="AlphaFoldDB" id="A0AAV9RWR7"/>
<accession>A0AAV9RWR7</accession>
<organism evidence="2 3">
    <name type="scientific">Crenichthys baileyi</name>
    <name type="common">White River springfish</name>
    <dbReference type="NCBI Taxonomy" id="28760"/>
    <lineage>
        <taxon>Eukaryota</taxon>
        <taxon>Metazoa</taxon>
        <taxon>Chordata</taxon>
        <taxon>Craniata</taxon>
        <taxon>Vertebrata</taxon>
        <taxon>Euteleostomi</taxon>
        <taxon>Actinopterygii</taxon>
        <taxon>Neopterygii</taxon>
        <taxon>Teleostei</taxon>
        <taxon>Neoteleostei</taxon>
        <taxon>Acanthomorphata</taxon>
        <taxon>Ovalentaria</taxon>
        <taxon>Atherinomorphae</taxon>
        <taxon>Cyprinodontiformes</taxon>
        <taxon>Goodeidae</taxon>
        <taxon>Crenichthys</taxon>
    </lineage>
</organism>
<evidence type="ECO:0000313" key="3">
    <source>
        <dbReference type="Proteomes" id="UP001311232"/>
    </source>
</evidence>
<feature type="region of interest" description="Disordered" evidence="1">
    <location>
        <begin position="22"/>
        <end position="56"/>
    </location>
</feature>
<evidence type="ECO:0000313" key="2">
    <source>
        <dbReference type="EMBL" id="KAK5613497.1"/>
    </source>
</evidence>
<dbReference type="Proteomes" id="UP001311232">
    <property type="component" value="Unassembled WGS sequence"/>
</dbReference>
<name>A0AAV9RWR7_9TELE</name>
<keyword evidence="3" id="KW-1185">Reference proteome</keyword>
<evidence type="ECO:0000256" key="1">
    <source>
        <dbReference type="SAM" id="MobiDB-lite"/>
    </source>
</evidence>
<feature type="non-terminal residue" evidence="2">
    <location>
        <position position="1"/>
    </location>
</feature>
<reference evidence="2 3" key="1">
    <citation type="submission" date="2021-06" db="EMBL/GenBank/DDBJ databases">
        <authorList>
            <person name="Palmer J.M."/>
        </authorList>
    </citation>
    <scope>NUCLEOTIDE SEQUENCE [LARGE SCALE GENOMIC DNA]</scope>
    <source>
        <strain evidence="2 3">MEX-2019</strain>
        <tissue evidence="2">Muscle</tissue>
    </source>
</reference>